<feature type="non-terminal residue" evidence="9">
    <location>
        <position position="244"/>
    </location>
</feature>
<keyword evidence="3 7" id="KW-0489">Methyltransferase</keyword>
<keyword evidence="4 7" id="KW-0808">Transferase</keyword>
<comment type="caution">
    <text evidence="9">The sequence shown here is derived from an EMBL/GenBank/DDBJ whole genome shotgun (WGS) entry which is preliminary data.</text>
</comment>
<comment type="function">
    <text evidence="7">Arginine methyltransferase involved in the assembly or stability of mitochondrial NADH:ubiquinone oxidoreductase complex (complex I).</text>
</comment>
<feature type="region of interest" description="Disordered" evidence="8">
    <location>
        <begin position="198"/>
        <end position="233"/>
    </location>
</feature>
<evidence type="ECO:0000256" key="4">
    <source>
        <dbReference type="ARBA" id="ARBA00022679"/>
    </source>
</evidence>
<evidence type="ECO:0000256" key="2">
    <source>
        <dbReference type="ARBA" id="ARBA00005891"/>
    </source>
</evidence>
<comment type="catalytic activity">
    <reaction evidence="6 7">
        <text>L-arginyl-[protein] + 2 S-adenosyl-L-methionine = N(omega),N(omega)'-dimethyl-L-arginyl-[protein] + 2 S-adenosyl-L-homocysteine + 2 H(+)</text>
        <dbReference type="Rhea" id="RHEA:48108"/>
        <dbReference type="Rhea" id="RHEA-COMP:10532"/>
        <dbReference type="Rhea" id="RHEA-COMP:11992"/>
        <dbReference type="ChEBI" id="CHEBI:15378"/>
        <dbReference type="ChEBI" id="CHEBI:29965"/>
        <dbReference type="ChEBI" id="CHEBI:57856"/>
        <dbReference type="ChEBI" id="CHEBI:59789"/>
        <dbReference type="ChEBI" id="CHEBI:88221"/>
        <dbReference type="EC" id="2.1.1.320"/>
    </reaction>
</comment>
<dbReference type="GO" id="GO:0032981">
    <property type="term" value="P:mitochondrial respiratory chain complex I assembly"/>
    <property type="evidence" value="ECO:0007669"/>
    <property type="project" value="TreeGrafter"/>
</dbReference>
<dbReference type="EC" id="2.1.1.320" evidence="7"/>
<dbReference type="GO" id="GO:0035243">
    <property type="term" value="F:protein-arginine omega-N symmetric methyltransferase activity"/>
    <property type="evidence" value="ECO:0007669"/>
    <property type="project" value="UniProtKB-EC"/>
</dbReference>
<evidence type="ECO:0000256" key="3">
    <source>
        <dbReference type="ARBA" id="ARBA00022603"/>
    </source>
</evidence>
<dbReference type="PANTHER" id="PTHR12049:SF7">
    <property type="entry name" value="PROTEIN ARGININE METHYLTRANSFERASE NDUFAF7, MITOCHONDRIAL"/>
    <property type="match status" value="1"/>
</dbReference>
<proteinExistence type="inferred from homology"/>
<evidence type="ECO:0000256" key="1">
    <source>
        <dbReference type="ARBA" id="ARBA00004173"/>
    </source>
</evidence>
<dbReference type="SUPFAM" id="SSF53335">
    <property type="entry name" value="S-adenosyl-L-methionine-dependent methyltransferases"/>
    <property type="match status" value="1"/>
</dbReference>
<dbReference type="Pfam" id="PF02636">
    <property type="entry name" value="Methyltransf_28"/>
    <property type="match status" value="1"/>
</dbReference>
<dbReference type="Gene3D" id="3.40.50.12710">
    <property type="match status" value="1"/>
</dbReference>
<evidence type="ECO:0000256" key="5">
    <source>
        <dbReference type="ARBA" id="ARBA00023128"/>
    </source>
</evidence>
<keyword evidence="5 7" id="KW-0496">Mitochondrion</keyword>
<keyword evidence="10" id="KW-1185">Reference proteome</keyword>
<dbReference type="PANTHER" id="PTHR12049">
    <property type="entry name" value="PROTEIN ARGININE METHYLTRANSFERASE NDUFAF7, MITOCHONDRIAL"/>
    <property type="match status" value="1"/>
</dbReference>
<evidence type="ECO:0000313" key="10">
    <source>
        <dbReference type="Proteomes" id="UP001190700"/>
    </source>
</evidence>
<evidence type="ECO:0000256" key="6">
    <source>
        <dbReference type="ARBA" id="ARBA00048612"/>
    </source>
</evidence>
<dbReference type="InterPro" id="IPR003788">
    <property type="entry name" value="NDUFAF7"/>
</dbReference>
<organism evidence="9 10">
    <name type="scientific">Cymbomonas tetramitiformis</name>
    <dbReference type="NCBI Taxonomy" id="36881"/>
    <lineage>
        <taxon>Eukaryota</taxon>
        <taxon>Viridiplantae</taxon>
        <taxon>Chlorophyta</taxon>
        <taxon>Pyramimonadophyceae</taxon>
        <taxon>Pyramimonadales</taxon>
        <taxon>Pyramimonadaceae</taxon>
        <taxon>Cymbomonas</taxon>
    </lineage>
</organism>
<evidence type="ECO:0000313" key="9">
    <source>
        <dbReference type="EMBL" id="KAK3257422.1"/>
    </source>
</evidence>
<protein>
    <recommendedName>
        <fullName evidence="7">Protein arginine methyltransferase NDUFAF7</fullName>
        <ecNumber evidence="7">2.1.1.320</ecNumber>
    </recommendedName>
</protein>
<dbReference type="InterPro" id="IPR038375">
    <property type="entry name" value="NDUFAF7_sf"/>
</dbReference>
<dbReference type="GO" id="GO:0005739">
    <property type="term" value="C:mitochondrion"/>
    <property type="evidence" value="ECO:0007669"/>
    <property type="project" value="UniProtKB-SubCell"/>
</dbReference>
<gene>
    <name evidence="9" type="ORF">CYMTET_33488</name>
</gene>
<dbReference type="GO" id="GO:0032259">
    <property type="term" value="P:methylation"/>
    <property type="evidence" value="ECO:0007669"/>
    <property type="project" value="UniProtKB-KW"/>
</dbReference>
<sequence>MNHEDAGEGHARAGDLKDNIISIDRSGLWKSTESSDGPAVPKIPSSELIREMKSSIQIRGSLSMAEYMKEVLTHPTEGFYMKRDVFGSTGDFITSPEISQMFGEMLGIWSVCLWQQMGCPKKVSIVELGPGRGTLMADFLRGTKVFAPFMAAVEVHLVEVSPKLREMQYKKLACVSEELEGASIGFLLRLRTRSPLQSNMTPPLRASPWSRAAETRAPRRSWRGRRSPPCGESVSCAGALWSGT</sequence>
<dbReference type="Proteomes" id="UP001190700">
    <property type="component" value="Unassembled WGS sequence"/>
</dbReference>
<comment type="similarity">
    <text evidence="2 7">Belongs to the NDUFAF7 family.</text>
</comment>
<dbReference type="InterPro" id="IPR029063">
    <property type="entry name" value="SAM-dependent_MTases_sf"/>
</dbReference>
<evidence type="ECO:0000256" key="8">
    <source>
        <dbReference type="SAM" id="MobiDB-lite"/>
    </source>
</evidence>
<comment type="subcellular location">
    <subcellularLocation>
        <location evidence="1 7">Mitochondrion</location>
    </subcellularLocation>
</comment>
<dbReference type="EMBL" id="LGRX02020522">
    <property type="protein sequence ID" value="KAK3257422.1"/>
    <property type="molecule type" value="Genomic_DNA"/>
</dbReference>
<name>A0AAE0FCQ9_9CHLO</name>
<reference evidence="9 10" key="1">
    <citation type="journal article" date="2015" name="Genome Biol. Evol.">
        <title>Comparative Genomics of a Bacterivorous Green Alga Reveals Evolutionary Causalities and Consequences of Phago-Mixotrophic Mode of Nutrition.</title>
        <authorList>
            <person name="Burns J.A."/>
            <person name="Paasch A."/>
            <person name="Narechania A."/>
            <person name="Kim E."/>
        </authorList>
    </citation>
    <scope>NUCLEOTIDE SEQUENCE [LARGE SCALE GENOMIC DNA]</scope>
    <source>
        <strain evidence="9 10">PLY_AMNH</strain>
    </source>
</reference>
<evidence type="ECO:0000256" key="7">
    <source>
        <dbReference type="RuleBase" id="RU364114"/>
    </source>
</evidence>
<accession>A0AAE0FCQ9</accession>
<dbReference type="AlphaFoldDB" id="A0AAE0FCQ9"/>